<dbReference type="GO" id="GO:0001217">
    <property type="term" value="F:DNA-binding transcription repressor activity"/>
    <property type="evidence" value="ECO:0007669"/>
    <property type="project" value="TreeGrafter"/>
</dbReference>
<dbReference type="Gene3D" id="1.10.287.1050">
    <property type="entry name" value="H-NS histone-like proteins"/>
    <property type="match status" value="1"/>
</dbReference>
<evidence type="ECO:0000259" key="8">
    <source>
        <dbReference type="SMART" id="SM00528"/>
    </source>
</evidence>
<dbReference type="PIRSF" id="PIRSF002096">
    <property type="entry name" value="HnS"/>
    <property type="match status" value="1"/>
</dbReference>
<dbReference type="Proteomes" id="UP000252479">
    <property type="component" value="Unassembled WGS sequence"/>
</dbReference>
<gene>
    <name evidence="9" type="ORF">CIK83_15240</name>
</gene>
<dbReference type="InterPro" id="IPR027454">
    <property type="entry name" value="Histone_HNS_N"/>
</dbReference>
<keyword evidence="3" id="KW-0963">Cytoplasm</keyword>
<dbReference type="RefSeq" id="WP_107928094.1">
    <property type="nucleotide sequence ID" value="NZ_AP018681.1"/>
</dbReference>
<dbReference type="GO" id="GO:0030527">
    <property type="term" value="F:structural constituent of chromatin"/>
    <property type="evidence" value="ECO:0007669"/>
    <property type="project" value="InterPro"/>
</dbReference>
<dbReference type="GO" id="GO:0003681">
    <property type="term" value="F:bent DNA binding"/>
    <property type="evidence" value="ECO:0007669"/>
    <property type="project" value="TreeGrafter"/>
</dbReference>
<evidence type="ECO:0000256" key="6">
    <source>
        <dbReference type="PIRSR" id="PIRSR002096-1"/>
    </source>
</evidence>
<keyword evidence="7" id="KW-0175">Coiled coil</keyword>
<dbReference type="GO" id="GO:0000976">
    <property type="term" value="F:transcription cis-regulatory region binding"/>
    <property type="evidence" value="ECO:0007669"/>
    <property type="project" value="TreeGrafter"/>
</dbReference>
<keyword evidence="10" id="KW-1185">Reference proteome</keyword>
<dbReference type="GO" id="GO:0046983">
    <property type="term" value="F:protein dimerization activity"/>
    <property type="evidence" value="ECO:0007669"/>
    <property type="project" value="InterPro"/>
</dbReference>
<evidence type="ECO:0000313" key="10">
    <source>
        <dbReference type="Proteomes" id="UP000252479"/>
    </source>
</evidence>
<dbReference type="PANTHER" id="PTHR38097:SF2">
    <property type="entry name" value="DNA-BINDING PROTEIN STPA"/>
    <property type="match status" value="1"/>
</dbReference>
<comment type="similarity">
    <text evidence="2 5">Belongs to the histone-like protein H-NS family.</text>
</comment>
<evidence type="ECO:0000256" key="4">
    <source>
        <dbReference type="ARBA" id="ARBA00023125"/>
    </source>
</evidence>
<evidence type="ECO:0000256" key="3">
    <source>
        <dbReference type="ARBA" id="ARBA00022490"/>
    </source>
</evidence>
<evidence type="ECO:0000256" key="1">
    <source>
        <dbReference type="ARBA" id="ARBA00004453"/>
    </source>
</evidence>
<organism evidence="9 10">
    <name type="scientific">Vibrio casei</name>
    <dbReference type="NCBI Taxonomy" id="673372"/>
    <lineage>
        <taxon>Bacteria</taxon>
        <taxon>Pseudomonadati</taxon>
        <taxon>Pseudomonadota</taxon>
        <taxon>Gammaproteobacteria</taxon>
        <taxon>Vibrionales</taxon>
        <taxon>Vibrionaceae</taxon>
        <taxon>Vibrio</taxon>
    </lineage>
</organism>
<dbReference type="InterPro" id="IPR001801">
    <property type="entry name" value="Histone_HNS"/>
</dbReference>
<evidence type="ECO:0000256" key="2">
    <source>
        <dbReference type="ARBA" id="ARBA00010610"/>
    </source>
</evidence>
<dbReference type="Pfam" id="PF00816">
    <property type="entry name" value="Histone_HNS"/>
    <property type="match status" value="1"/>
</dbReference>
<dbReference type="SMART" id="SM00528">
    <property type="entry name" value="HNS"/>
    <property type="match status" value="1"/>
</dbReference>
<proteinExistence type="inferred from homology"/>
<dbReference type="PANTHER" id="PTHR38097">
    <property type="match status" value="1"/>
</dbReference>
<dbReference type="GO" id="GO:0009295">
    <property type="term" value="C:nucleoid"/>
    <property type="evidence" value="ECO:0007669"/>
    <property type="project" value="UniProtKB-SubCell"/>
</dbReference>
<name>A0A368LJF4_9VIBR</name>
<dbReference type="InterPro" id="IPR027444">
    <property type="entry name" value="H-NS_C_dom"/>
</dbReference>
<dbReference type="GO" id="GO:0005829">
    <property type="term" value="C:cytosol"/>
    <property type="evidence" value="ECO:0007669"/>
    <property type="project" value="TreeGrafter"/>
</dbReference>
<dbReference type="AlphaFoldDB" id="A0A368LJF4"/>
<dbReference type="InterPro" id="IPR037150">
    <property type="entry name" value="H-NS_C_dom_sf"/>
</dbReference>
<dbReference type="InterPro" id="IPR054180">
    <property type="entry name" value="H-NS-like_N"/>
</dbReference>
<keyword evidence="4 5" id="KW-0238">DNA-binding</keyword>
<reference evidence="9 10" key="1">
    <citation type="journal article" date="2017" name="Elife">
        <title>Extensive horizontal gene transfer in cheese-associated bacteria.</title>
        <authorList>
            <person name="Bonham K.S."/>
            <person name="Wolfe B.E."/>
            <person name="Dutton R.J."/>
        </authorList>
    </citation>
    <scope>NUCLEOTIDE SEQUENCE [LARGE SCALE GENOMIC DNA]</scope>
    <source>
        <strain evidence="9 10">JB196</strain>
    </source>
</reference>
<evidence type="ECO:0000256" key="7">
    <source>
        <dbReference type="SAM" id="Coils"/>
    </source>
</evidence>
<comment type="subcellular location">
    <subcellularLocation>
        <location evidence="1">Cytoplasm</location>
        <location evidence="1">Nucleoid</location>
    </subcellularLocation>
</comment>
<dbReference type="Pfam" id="PF22470">
    <property type="entry name" value="Histone_HNS_N"/>
    <property type="match status" value="1"/>
</dbReference>
<dbReference type="EMBL" id="QPGL01000002">
    <property type="protein sequence ID" value="RCS70766.1"/>
    <property type="molecule type" value="Genomic_DNA"/>
</dbReference>
<dbReference type="GO" id="GO:0032993">
    <property type="term" value="C:protein-DNA complex"/>
    <property type="evidence" value="ECO:0007669"/>
    <property type="project" value="TreeGrafter"/>
</dbReference>
<feature type="domain" description="DNA-binding protein H-NS-like C-terminal" evidence="8">
    <location>
        <begin position="93"/>
        <end position="139"/>
    </location>
</feature>
<dbReference type="GeneID" id="303190279"/>
<sequence length="139" mass="15951">MTTAISVKTILLDTRRLRGYARHEMTVNELKAAHERLGHILEERIKEEEERALEAKVHAENVKEVAKILLDKGVGLEEVMAAMHSPDVKYSHDSEKPKRVPKYEYFINGKRKTWTGQGRMPSVIQIELDKGGKLESFKI</sequence>
<comment type="caution">
    <text evidence="9">The sequence shown here is derived from an EMBL/GenBank/DDBJ whole genome shotgun (WGS) entry which is preliminary data.</text>
</comment>
<feature type="DNA-binding region" evidence="6">
    <location>
        <begin position="117"/>
        <end position="122"/>
    </location>
</feature>
<accession>A0A368LJF4</accession>
<dbReference type="GO" id="GO:0003680">
    <property type="term" value="F:minor groove of adenine-thymine-rich DNA binding"/>
    <property type="evidence" value="ECO:0007669"/>
    <property type="project" value="TreeGrafter"/>
</dbReference>
<evidence type="ECO:0000313" key="9">
    <source>
        <dbReference type="EMBL" id="RCS70766.1"/>
    </source>
</evidence>
<protein>
    <recommendedName>
        <fullName evidence="5">DNA-binding protein</fullName>
    </recommendedName>
</protein>
<dbReference type="Gene3D" id="4.10.430.10">
    <property type="entry name" value="Histone-like protein H-NS, C-terminal domain"/>
    <property type="match status" value="1"/>
</dbReference>
<evidence type="ECO:0000256" key="5">
    <source>
        <dbReference type="PIRNR" id="PIRNR002096"/>
    </source>
</evidence>
<dbReference type="SUPFAM" id="SSF81273">
    <property type="entry name" value="H-NS histone-like proteins"/>
    <property type="match status" value="2"/>
</dbReference>
<feature type="coiled-coil region" evidence="7">
    <location>
        <begin position="31"/>
        <end position="65"/>
    </location>
</feature>
<dbReference type="OrthoDB" id="6088948at2"/>